<dbReference type="Gene3D" id="1.25.40.10">
    <property type="entry name" value="Tetratricopeptide repeat domain"/>
    <property type="match status" value="1"/>
</dbReference>
<proteinExistence type="predicted"/>
<dbReference type="SUPFAM" id="SSF81901">
    <property type="entry name" value="HCP-like"/>
    <property type="match status" value="1"/>
</dbReference>
<gene>
    <name evidence="1" type="ORF">Glove_228g44</name>
</gene>
<protein>
    <submittedName>
        <fullName evidence="1">Uncharacterized protein</fullName>
    </submittedName>
</protein>
<dbReference type="SMART" id="SM00671">
    <property type="entry name" value="SEL1"/>
    <property type="match status" value="1"/>
</dbReference>
<dbReference type="Proteomes" id="UP000266861">
    <property type="component" value="Unassembled WGS sequence"/>
</dbReference>
<dbReference type="OrthoDB" id="272077at2759"/>
<name>A0A397IMD3_9GLOM</name>
<sequence length="157" mass="18388">MMRRGQYYLGYCYEYGIGTTKDEEKAFQQYLKSESENSYGQNVLVIVMNMGLEQQKMKRKHFNGTCNQLNWEIDMDNIILDVIEMGLEQQKVKKKHFSGTLNQPKLEIVMAVSPSYSCESSHAILFTIRYRWLGTTVILRIILMINGWKQKIVSFSH</sequence>
<comment type="caution">
    <text evidence="1">The sequence shown here is derived from an EMBL/GenBank/DDBJ whole genome shotgun (WGS) entry which is preliminary data.</text>
</comment>
<dbReference type="InterPro" id="IPR006597">
    <property type="entry name" value="Sel1-like"/>
</dbReference>
<accession>A0A397IMD3</accession>
<evidence type="ECO:0000313" key="1">
    <source>
        <dbReference type="EMBL" id="RHZ73880.1"/>
    </source>
</evidence>
<organism evidence="1 2">
    <name type="scientific">Diversispora epigaea</name>
    <dbReference type="NCBI Taxonomy" id="1348612"/>
    <lineage>
        <taxon>Eukaryota</taxon>
        <taxon>Fungi</taxon>
        <taxon>Fungi incertae sedis</taxon>
        <taxon>Mucoromycota</taxon>
        <taxon>Glomeromycotina</taxon>
        <taxon>Glomeromycetes</taxon>
        <taxon>Diversisporales</taxon>
        <taxon>Diversisporaceae</taxon>
        <taxon>Diversispora</taxon>
    </lineage>
</organism>
<dbReference type="AlphaFoldDB" id="A0A397IMD3"/>
<reference evidence="1 2" key="1">
    <citation type="submission" date="2018-08" db="EMBL/GenBank/DDBJ databases">
        <title>Genome and evolution of the arbuscular mycorrhizal fungus Diversispora epigaea (formerly Glomus versiforme) and its bacterial endosymbionts.</title>
        <authorList>
            <person name="Sun X."/>
            <person name="Fei Z."/>
            <person name="Harrison M."/>
        </authorList>
    </citation>
    <scope>NUCLEOTIDE SEQUENCE [LARGE SCALE GENOMIC DNA]</scope>
    <source>
        <strain evidence="1 2">IT104</strain>
    </source>
</reference>
<dbReference type="InterPro" id="IPR011990">
    <property type="entry name" value="TPR-like_helical_dom_sf"/>
</dbReference>
<keyword evidence="2" id="KW-1185">Reference proteome</keyword>
<dbReference type="EMBL" id="PQFF01000211">
    <property type="protein sequence ID" value="RHZ73880.1"/>
    <property type="molecule type" value="Genomic_DNA"/>
</dbReference>
<evidence type="ECO:0000313" key="2">
    <source>
        <dbReference type="Proteomes" id="UP000266861"/>
    </source>
</evidence>
<dbReference type="Pfam" id="PF08238">
    <property type="entry name" value="Sel1"/>
    <property type="match status" value="1"/>
</dbReference>